<evidence type="ECO:0000256" key="8">
    <source>
        <dbReference type="SAM" id="MobiDB-lite"/>
    </source>
</evidence>
<dbReference type="GO" id="GO:0004713">
    <property type="term" value="F:protein tyrosine kinase activity"/>
    <property type="evidence" value="ECO:0007669"/>
    <property type="project" value="UniProtKB-KW"/>
</dbReference>
<evidence type="ECO:0000256" key="2">
    <source>
        <dbReference type="ARBA" id="ARBA00022679"/>
    </source>
</evidence>
<dbReference type="GO" id="GO:0038131">
    <property type="term" value="F:neuregulin receptor activity"/>
    <property type="evidence" value="ECO:0007669"/>
    <property type="project" value="TreeGrafter"/>
</dbReference>
<evidence type="ECO:0000256" key="5">
    <source>
        <dbReference type="ARBA" id="ARBA00022840"/>
    </source>
</evidence>
<dbReference type="GO" id="GO:0043066">
    <property type="term" value="P:negative regulation of apoptotic process"/>
    <property type="evidence" value="ECO:0007669"/>
    <property type="project" value="TreeGrafter"/>
</dbReference>
<keyword evidence="5" id="KW-0067">ATP-binding</keyword>
<dbReference type="GO" id="GO:0012505">
    <property type="term" value="C:endomembrane system"/>
    <property type="evidence" value="ECO:0007669"/>
    <property type="project" value="UniProtKB-SubCell"/>
</dbReference>
<feature type="compositionally biased region" description="Low complexity" evidence="8">
    <location>
        <begin position="126"/>
        <end position="138"/>
    </location>
</feature>
<dbReference type="GO" id="GO:0043235">
    <property type="term" value="C:receptor complex"/>
    <property type="evidence" value="ECO:0007669"/>
    <property type="project" value="TreeGrafter"/>
</dbReference>
<dbReference type="GO" id="GO:0008284">
    <property type="term" value="P:positive regulation of cell population proliferation"/>
    <property type="evidence" value="ECO:0007669"/>
    <property type="project" value="TreeGrafter"/>
</dbReference>
<feature type="compositionally biased region" description="Acidic residues" evidence="8">
    <location>
        <begin position="93"/>
        <end position="112"/>
    </location>
</feature>
<feature type="compositionally biased region" description="Polar residues" evidence="8">
    <location>
        <begin position="146"/>
        <end position="155"/>
    </location>
</feature>
<keyword evidence="7" id="KW-0829">Tyrosine-protein kinase</keyword>
<dbReference type="GO" id="GO:0030182">
    <property type="term" value="P:neuron differentiation"/>
    <property type="evidence" value="ECO:0007669"/>
    <property type="project" value="UniProtKB-ARBA"/>
</dbReference>
<feature type="compositionally biased region" description="Acidic residues" evidence="8">
    <location>
        <begin position="289"/>
        <end position="308"/>
    </location>
</feature>
<evidence type="ECO:0000313" key="10">
    <source>
        <dbReference type="EMBL" id="RMB90366.1"/>
    </source>
</evidence>
<dbReference type="PANTHER" id="PTHR24416">
    <property type="entry name" value="TYROSINE-PROTEIN KINASE RECEPTOR"/>
    <property type="match status" value="1"/>
</dbReference>
<evidence type="ECO:0000259" key="9">
    <source>
        <dbReference type="Pfam" id="PF07714"/>
    </source>
</evidence>
<comment type="caution">
    <text evidence="10">The sequence shown here is derived from an EMBL/GenBank/DDBJ whole genome shotgun (WGS) entry which is preliminary data.</text>
</comment>
<keyword evidence="2" id="KW-0808">Transferase</keyword>
<dbReference type="InterPro" id="IPR001245">
    <property type="entry name" value="Ser-Thr/Tyr_kinase_cat_dom"/>
</dbReference>
<dbReference type="FunFam" id="1.10.510.10:FF:001512">
    <property type="entry name" value="Receptor tyrosine-protein kinase erbB-2"/>
    <property type="match status" value="1"/>
</dbReference>
<dbReference type="PANTHER" id="PTHR24416:SF88">
    <property type="entry name" value="RECEPTOR TYROSINE-PROTEIN KINASE ERBB-3"/>
    <property type="match status" value="1"/>
</dbReference>
<feature type="region of interest" description="Disordered" evidence="8">
    <location>
        <begin position="78"/>
        <end position="384"/>
    </location>
</feature>
<dbReference type="InterPro" id="IPR011009">
    <property type="entry name" value="Kinase-like_dom_sf"/>
</dbReference>
<feature type="domain" description="Serine-threonine/tyrosine-protein kinase catalytic" evidence="9">
    <location>
        <begin position="1"/>
        <end position="61"/>
    </location>
</feature>
<dbReference type="EMBL" id="QRBI01000251">
    <property type="protein sequence ID" value="RMB90366.1"/>
    <property type="molecule type" value="Genomic_DNA"/>
</dbReference>
<dbReference type="InterPro" id="IPR050122">
    <property type="entry name" value="RTK"/>
</dbReference>
<dbReference type="SUPFAM" id="SSF56112">
    <property type="entry name" value="Protein kinase-like (PK-like)"/>
    <property type="match status" value="1"/>
</dbReference>
<reference evidence="10 11" key="1">
    <citation type="submission" date="2018-07" db="EMBL/GenBank/DDBJ databases">
        <title>A high quality draft genome assembly of the barn swallow (H. rustica rustica).</title>
        <authorList>
            <person name="Formenti G."/>
            <person name="Chiara M."/>
            <person name="Poveda L."/>
            <person name="Francoijs K.-J."/>
            <person name="Bonisoli-Alquati A."/>
            <person name="Canova L."/>
            <person name="Gianfranceschi L."/>
            <person name="Horner D.S."/>
            <person name="Saino N."/>
        </authorList>
    </citation>
    <scope>NUCLEOTIDE SEQUENCE [LARGE SCALE GENOMIC DNA]</scope>
    <source>
        <strain evidence="10">Chelidonia</strain>
        <tissue evidence="10">Blood</tissue>
    </source>
</reference>
<dbReference type="GO" id="GO:0009925">
    <property type="term" value="C:basal plasma membrane"/>
    <property type="evidence" value="ECO:0007669"/>
    <property type="project" value="TreeGrafter"/>
</dbReference>
<keyword evidence="3" id="KW-0547">Nucleotide-binding</keyword>
<evidence type="ECO:0000256" key="7">
    <source>
        <dbReference type="ARBA" id="ARBA00023137"/>
    </source>
</evidence>
<evidence type="ECO:0000256" key="4">
    <source>
        <dbReference type="ARBA" id="ARBA00022777"/>
    </source>
</evidence>
<accession>A0A3M0J702</accession>
<dbReference type="Gene3D" id="1.10.510.10">
    <property type="entry name" value="Transferase(Phosphotransferase) domain 1"/>
    <property type="match status" value="1"/>
</dbReference>
<protein>
    <recommendedName>
        <fullName evidence="9">Serine-threonine/tyrosine-protein kinase catalytic domain-containing protein</fullName>
    </recommendedName>
</protein>
<keyword evidence="6" id="KW-0472">Membrane</keyword>
<evidence type="ECO:0000256" key="6">
    <source>
        <dbReference type="ARBA" id="ARBA00023136"/>
    </source>
</evidence>
<keyword evidence="11" id="KW-1185">Reference proteome</keyword>
<evidence type="ECO:0000256" key="1">
    <source>
        <dbReference type="ARBA" id="ARBA00004308"/>
    </source>
</evidence>
<gene>
    <name evidence="10" type="ORF">DUI87_33252</name>
</gene>
<dbReference type="Proteomes" id="UP000269221">
    <property type="component" value="Unassembled WGS sequence"/>
</dbReference>
<dbReference type="GO" id="GO:0048468">
    <property type="term" value="P:cell development"/>
    <property type="evidence" value="ECO:0007669"/>
    <property type="project" value="UniProtKB-ARBA"/>
</dbReference>
<dbReference type="GO" id="GO:0050793">
    <property type="term" value="P:regulation of developmental process"/>
    <property type="evidence" value="ECO:0007669"/>
    <property type="project" value="UniProtKB-ARBA"/>
</dbReference>
<name>A0A3M0J702_HIRRU</name>
<dbReference type="STRING" id="333673.A0A3M0J702"/>
<comment type="subcellular location">
    <subcellularLocation>
        <location evidence="1">Endomembrane system</location>
    </subcellularLocation>
</comment>
<evidence type="ECO:0000256" key="3">
    <source>
        <dbReference type="ARBA" id="ARBA00022741"/>
    </source>
</evidence>
<proteinExistence type="predicted"/>
<dbReference type="Pfam" id="PF07714">
    <property type="entry name" value="PK_Tyr_Ser-Thr"/>
    <property type="match status" value="1"/>
</dbReference>
<dbReference type="AlphaFoldDB" id="A0A3M0J702"/>
<dbReference type="GO" id="GO:0038132">
    <property type="term" value="F:neuregulin binding"/>
    <property type="evidence" value="ECO:0007669"/>
    <property type="project" value="TreeGrafter"/>
</dbReference>
<keyword evidence="4" id="KW-0418">Kinase</keyword>
<dbReference type="GO" id="GO:0005524">
    <property type="term" value="F:ATP binding"/>
    <property type="evidence" value="ECO:0007669"/>
    <property type="project" value="UniProtKB-KW"/>
</dbReference>
<organism evidence="10 11">
    <name type="scientific">Hirundo rustica rustica</name>
    <dbReference type="NCBI Taxonomy" id="333673"/>
    <lineage>
        <taxon>Eukaryota</taxon>
        <taxon>Metazoa</taxon>
        <taxon>Chordata</taxon>
        <taxon>Craniata</taxon>
        <taxon>Vertebrata</taxon>
        <taxon>Euteleostomi</taxon>
        <taxon>Archelosauria</taxon>
        <taxon>Archosauria</taxon>
        <taxon>Dinosauria</taxon>
        <taxon>Saurischia</taxon>
        <taxon>Theropoda</taxon>
        <taxon>Coelurosauria</taxon>
        <taxon>Aves</taxon>
        <taxon>Neognathae</taxon>
        <taxon>Neoaves</taxon>
        <taxon>Telluraves</taxon>
        <taxon>Australaves</taxon>
        <taxon>Passeriformes</taxon>
        <taxon>Sylvioidea</taxon>
        <taxon>Hirundinidae</taxon>
        <taxon>Hirundo</taxon>
    </lineage>
</organism>
<evidence type="ECO:0000313" key="11">
    <source>
        <dbReference type="Proteomes" id="UP000269221"/>
    </source>
</evidence>
<dbReference type="GO" id="GO:0007169">
    <property type="term" value="P:cell surface receptor protein tyrosine kinase signaling pathway"/>
    <property type="evidence" value="ECO:0007669"/>
    <property type="project" value="TreeGrafter"/>
</dbReference>
<feature type="compositionally biased region" description="Pro residues" evidence="8">
    <location>
        <begin position="362"/>
        <end position="384"/>
    </location>
</feature>
<sequence length="384" mass="41920">MMTFGAEPYAGIRLAEVPDLLEKGERLPQPHICTIDVYMVMVKCWMIDENIRPTFKELANEFTRMARDPPRYLVIKESGAAPPAEPPPLSDKELDEVETLELEEDEEEEEELPGAFGLAPALCPQRPRGSSARPGGSRPLRRSRQESLGRTVSESSEGRGTVSELELGEGGSLGGSLCRSLRSRGDSAYLSQRESFPPLPPSSEGSEEDPNGYVTPNCALRDADPGGGSVPEPEEEEEYEYMNRRPGGAPGAPQPRPASLEELGYEYMEVGSETGGPPGAPRGRRDGEDERGEEEEEAEDEEEEEDYEYMNKQPRLSRSLAAEPTQGGGFPGPPGHDGYTEMRAGNEQGYEEMEAVLRPRCPRLPKPPPLTETPPVAEAPPGPA</sequence>
<dbReference type="OrthoDB" id="4062651at2759"/>